<evidence type="ECO:0000313" key="5">
    <source>
        <dbReference type="Proteomes" id="UP000274920"/>
    </source>
</evidence>
<reference evidence="4" key="1">
    <citation type="submission" date="2018-10" db="EMBL/GenBank/DDBJ databases">
        <title>Schaedlerella arabinophila gen. nov. sp. nov., isolated from the mouse intestinal tract and comparative analysis with the genome of the closely related altered Schaedler flora strain ASF502.</title>
        <authorList>
            <person name="Miyake S."/>
            <person name="Soh M."/>
            <person name="Seedorf H."/>
        </authorList>
    </citation>
    <scope>NUCLEOTIDE SEQUENCE [LARGE SCALE GENOMIC DNA]</scope>
    <source>
        <strain evidence="4">DSM 106076</strain>
    </source>
</reference>
<dbReference type="PANTHER" id="PTHR44145">
    <property type="entry name" value="DNAJ HOMOLOG SUBFAMILY A MEMBER 3, MITOCHONDRIAL"/>
    <property type="match status" value="1"/>
</dbReference>
<dbReference type="Proteomes" id="UP000274920">
    <property type="component" value="Unassembled WGS sequence"/>
</dbReference>
<evidence type="ECO:0000256" key="1">
    <source>
        <dbReference type="ARBA" id="ARBA00022705"/>
    </source>
</evidence>
<comment type="caution">
    <text evidence="4">The sequence shown here is derived from an EMBL/GenBank/DDBJ whole genome shotgun (WGS) entry which is preliminary data.</text>
</comment>
<dbReference type="RefSeq" id="WP_125127249.1">
    <property type="nucleotide sequence ID" value="NZ_RHJS01000002.1"/>
</dbReference>
<evidence type="ECO:0000259" key="3">
    <source>
        <dbReference type="PROSITE" id="PS50076"/>
    </source>
</evidence>
<dbReference type="PROSITE" id="PS50076">
    <property type="entry name" value="DNAJ_2"/>
    <property type="match status" value="1"/>
</dbReference>
<evidence type="ECO:0000313" key="4">
    <source>
        <dbReference type="EMBL" id="RRK31609.1"/>
    </source>
</evidence>
<dbReference type="EMBL" id="RHJS01000002">
    <property type="protein sequence ID" value="RRK31609.1"/>
    <property type="molecule type" value="Genomic_DNA"/>
</dbReference>
<dbReference type="InterPro" id="IPR001623">
    <property type="entry name" value="DnaJ_domain"/>
</dbReference>
<dbReference type="Gene3D" id="1.10.287.110">
    <property type="entry name" value="DnaJ domain"/>
    <property type="match status" value="1"/>
</dbReference>
<gene>
    <name evidence="4" type="ORF">EBB54_09745</name>
</gene>
<accession>A0A426DFN6</accession>
<dbReference type="GO" id="GO:0006260">
    <property type="term" value="P:DNA replication"/>
    <property type="evidence" value="ECO:0007669"/>
    <property type="project" value="UniProtKB-KW"/>
</dbReference>
<dbReference type="PRINTS" id="PR00625">
    <property type="entry name" value="JDOMAIN"/>
</dbReference>
<dbReference type="SMART" id="SM00271">
    <property type="entry name" value="DnaJ"/>
    <property type="match status" value="1"/>
</dbReference>
<proteinExistence type="predicted"/>
<dbReference type="AlphaFoldDB" id="A0A426DFN6"/>
<dbReference type="CDD" id="cd06257">
    <property type="entry name" value="DnaJ"/>
    <property type="match status" value="1"/>
</dbReference>
<organism evidence="4 5">
    <name type="scientific">Schaedlerella arabinosiphila</name>
    <dbReference type="NCBI Taxonomy" id="2044587"/>
    <lineage>
        <taxon>Bacteria</taxon>
        <taxon>Bacillati</taxon>
        <taxon>Bacillota</taxon>
        <taxon>Clostridia</taxon>
        <taxon>Lachnospirales</taxon>
        <taxon>Lachnospiraceae</taxon>
        <taxon>Schaedlerella</taxon>
    </lineage>
</organism>
<keyword evidence="5" id="KW-1185">Reference proteome</keyword>
<dbReference type="Pfam" id="PF00226">
    <property type="entry name" value="DnaJ"/>
    <property type="match status" value="1"/>
</dbReference>
<feature type="domain" description="J" evidence="3">
    <location>
        <begin position="5"/>
        <end position="71"/>
    </location>
</feature>
<evidence type="ECO:0000256" key="2">
    <source>
        <dbReference type="ARBA" id="ARBA00023186"/>
    </source>
</evidence>
<keyword evidence="2" id="KW-0143">Chaperone</keyword>
<keyword evidence="1" id="KW-0235">DNA replication</keyword>
<dbReference type="InterPro" id="IPR051938">
    <property type="entry name" value="Apopto_cytoskel_mod"/>
</dbReference>
<name>A0A426DFN6_9FIRM</name>
<dbReference type="InterPro" id="IPR036869">
    <property type="entry name" value="J_dom_sf"/>
</dbReference>
<dbReference type="PANTHER" id="PTHR44145:SF3">
    <property type="entry name" value="DNAJ HOMOLOG SUBFAMILY A MEMBER 3, MITOCHONDRIAL"/>
    <property type="match status" value="1"/>
</dbReference>
<sequence length="234" mass="27377">MSGRTYYHVLGVSREATQEEITNAKNALAKIYHPDANMHNDIDTTKEMQEILEAYRVLSNPEKRKAYDRKLGGGKGRVFRTFTVEETEETEESLSFVSCWNAALKLQETVKRSSWLLERESKRKNLSARILEKFGKSSRLEKELLTQMDELCQEALEYTTVLKNAEIPVDYWNAEAMNWVMVHWGNNRNANYHTLFAQYDAHINKDKSGTERLRLKSQNRQFHHNLKRLLSYAL</sequence>
<protein>
    <submittedName>
        <fullName evidence="4">J domain-containing protein</fullName>
    </submittedName>
</protein>
<dbReference type="SUPFAM" id="SSF46565">
    <property type="entry name" value="Chaperone J-domain"/>
    <property type="match status" value="1"/>
</dbReference>